<dbReference type="InterPro" id="IPR056924">
    <property type="entry name" value="SH3_Tf2-1"/>
</dbReference>
<name>A0ABD2ZM13_9GENT</name>
<protein>
    <recommendedName>
        <fullName evidence="1">Tf2-1-like SH3-like domain-containing protein</fullName>
    </recommendedName>
</protein>
<evidence type="ECO:0000259" key="1">
    <source>
        <dbReference type="Pfam" id="PF24626"/>
    </source>
</evidence>
<proteinExistence type="predicted"/>
<feature type="domain" description="Tf2-1-like SH3-like" evidence="1">
    <location>
        <begin position="55"/>
        <end position="110"/>
    </location>
</feature>
<evidence type="ECO:0000313" key="3">
    <source>
        <dbReference type="Proteomes" id="UP001630127"/>
    </source>
</evidence>
<dbReference type="EMBL" id="JBJUIK010000008">
    <property type="protein sequence ID" value="KAL3520482.1"/>
    <property type="molecule type" value="Genomic_DNA"/>
</dbReference>
<sequence>MESKRICFQLEQGIVPRVLWLVSGFKLWACAMCRRRQKEDPLHEDNRSRGTFCRDQVYLKPQPYLQQSIELRKQLKLSSKFYGPYVVIVKIGKVTHRSQLPAVARLHSVAYISI</sequence>
<keyword evidence="3" id="KW-1185">Reference proteome</keyword>
<comment type="caution">
    <text evidence="2">The sequence shown here is derived from an EMBL/GenBank/DDBJ whole genome shotgun (WGS) entry which is preliminary data.</text>
</comment>
<gene>
    <name evidence="2" type="ORF">ACH5RR_018631</name>
</gene>
<dbReference type="AlphaFoldDB" id="A0ABD2ZM13"/>
<dbReference type="Proteomes" id="UP001630127">
    <property type="component" value="Unassembled WGS sequence"/>
</dbReference>
<organism evidence="2 3">
    <name type="scientific">Cinchona calisaya</name>
    <dbReference type="NCBI Taxonomy" id="153742"/>
    <lineage>
        <taxon>Eukaryota</taxon>
        <taxon>Viridiplantae</taxon>
        <taxon>Streptophyta</taxon>
        <taxon>Embryophyta</taxon>
        <taxon>Tracheophyta</taxon>
        <taxon>Spermatophyta</taxon>
        <taxon>Magnoliopsida</taxon>
        <taxon>eudicotyledons</taxon>
        <taxon>Gunneridae</taxon>
        <taxon>Pentapetalae</taxon>
        <taxon>asterids</taxon>
        <taxon>lamiids</taxon>
        <taxon>Gentianales</taxon>
        <taxon>Rubiaceae</taxon>
        <taxon>Cinchonoideae</taxon>
        <taxon>Cinchoneae</taxon>
        <taxon>Cinchona</taxon>
    </lineage>
</organism>
<reference evidence="2 3" key="1">
    <citation type="submission" date="2024-11" db="EMBL/GenBank/DDBJ databases">
        <title>A near-complete genome assembly of Cinchona calisaya.</title>
        <authorList>
            <person name="Lian D.C."/>
            <person name="Zhao X.W."/>
            <person name="Wei L."/>
        </authorList>
    </citation>
    <scope>NUCLEOTIDE SEQUENCE [LARGE SCALE GENOMIC DNA]</scope>
    <source>
        <tissue evidence="2">Nenye</tissue>
    </source>
</reference>
<accession>A0ABD2ZM13</accession>
<dbReference type="Pfam" id="PF24626">
    <property type="entry name" value="SH3_Tf2-1"/>
    <property type="match status" value="1"/>
</dbReference>
<evidence type="ECO:0000313" key="2">
    <source>
        <dbReference type="EMBL" id="KAL3520482.1"/>
    </source>
</evidence>